<evidence type="ECO:0000256" key="1">
    <source>
        <dbReference type="SAM" id="Phobius"/>
    </source>
</evidence>
<keyword evidence="1" id="KW-0812">Transmembrane</keyword>
<keyword evidence="1" id="KW-1133">Transmembrane helix</keyword>
<feature type="transmembrane region" description="Helical" evidence="1">
    <location>
        <begin position="48"/>
        <end position="70"/>
    </location>
</feature>
<keyword evidence="1" id="KW-0472">Membrane</keyword>
<dbReference type="Proteomes" id="UP000193495">
    <property type="component" value="Unassembled WGS sequence"/>
</dbReference>
<dbReference type="RefSeq" id="WP_085896109.1">
    <property type="nucleotide sequence ID" value="NZ_FWFY01000004.1"/>
</dbReference>
<proteinExistence type="predicted"/>
<dbReference type="EMBL" id="FWFY01000004">
    <property type="protein sequence ID" value="SLN41805.1"/>
    <property type="molecule type" value="Genomic_DNA"/>
</dbReference>
<protein>
    <submittedName>
        <fullName evidence="3">Uncharacterized protein</fullName>
    </submittedName>
</protein>
<gene>
    <name evidence="2" type="ORF">CLV79_104181</name>
    <name evidence="3" type="ORF">LOS8367_01770</name>
</gene>
<name>A0A1X6Z694_9RHOB</name>
<organism evidence="3 4">
    <name type="scientific">Limimaricola soesokkakensis</name>
    <dbReference type="NCBI Taxonomy" id="1343159"/>
    <lineage>
        <taxon>Bacteria</taxon>
        <taxon>Pseudomonadati</taxon>
        <taxon>Pseudomonadota</taxon>
        <taxon>Alphaproteobacteria</taxon>
        <taxon>Rhodobacterales</taxon>
        <taxon>Paracoccaceae</taxon>
        <taxon>Limimaricola</taxon>
    </lineage>
</organism>
<dbReference type="Proteomes" id="UP000240624">
    <property type="component" value="Unassembled WGS sequence"/>
</dbReference>
<keyword evidence="5" id="KW-1185">Reference proteome</keyword>
<dbReference type="AlphaFoldDB" id="A0A1X6Z694"/>
<evidence type="ECO:0000313" key="2">
    <source>
        <dbReference type="EMBL" id="PSK86751.1"/>
    </source>
</evidence>
<dbReference type="OrthoDB" id="7866534at2"/>
<dbReference type="EMBL" id="PYGB01000004">
    <property type="protein sequence ID" value="PSK86751.1"/>
    <property type="molecule type" value="Genomic_DNA"/>
</dbReference>
<sequence length="116" mass="12907">MYRVSPSFESRLNRIEFCNRRLSKGVEHYVLDDGLIVAMPRRRPSTALAFLIVLLLPLVTALGAKSFLLARFDAVAFEELLSRFEAMGETGKALLWLMQPEPLTAALSQVLTGLLG</sequence>
<accession>A0A1X6Z694</accession>
<evidence type="ECO:0000313" key="3">
    <source>
        <dbReference type="EMBL" id="SLN41805.1"/>
    </source>
</evidence>
<reference evidence="3 4" key="1">
    <citation type="submission" date="2017-03" db="EMBL/GenBank/DDBJ databases">
        <authorList>
            <person name="Afonso C.L."/>
            <person name="Miller P.J."/>
            <person name="Scott M.A."/>
            <person name="Spackman E."/>
            <person name="Goraichik I."/>
            <person name="Dimitrov K.M."/>
            <person name="Suarez D.L."/>
            <person name="Swayne D.E."/>
        </authorList>
    </citation>
    <scope>NUCLEOTIDE SEQUENCE [LARGE SCALE GENOMIC DNA]</scope>
    <source>
        <strain evidence="3 4">CECT 8367</strain>
    </source>
</reference>
<evidence type="ECO:0000313" key="4">
    <source>
        <dbReference type="Proteomes" id="UP000193495"/>
    </source>
</evidence>
<evidence type="ECO:0000313" key="5">
    <source>
        <dbReference type="Proteomes" id="UP000240624"/>
    </source>
</evidence>
<reference evidence="2 5" key="2">
    <citation type="submission" date="2018-03" db="EMBL/GenBank/DDBJ databases">
        <title>Genomic Encyclopedia of Archaeal and Bacterial Type Strains, Phase II (KMG-II): from individual species to whole genera.</title>
        <authorList>
            <person name="Goeker M."/>
        </authorList>
    </citation>
    <scope>NUCLEOTIDE SEQUENCE [LARGE SCALE GENOMIC DNA]</scope>
    <source>
        <strain evidence="2 5">DSM 29956</strain>
    </source>
</reference>